<dbReference type="GO" id="GO:0003676">
    <property type="term" value="F:nucleic acid binding"/>
    <property type="evidence" value="ECO:0007669"/>
    <property type="project" value="InterPro"/>
</dbReference>
<organism evidence="4 5">
    <name type="scientific">Brassica campestris</name>
    <name type="common">Field mustard</name>
    <dbReference type="NCBI Taxonomy" id="3711"/>
    <lineage>
        <taxon>Eukaryota</taxon>
        <taxon>Viridiplantae</taxon>
        <taxon>Streptophyta</taxon>
        <taxon>Embryophyta</taxon>
        <taxon>Tracheophyta</taxon>
        <taxon>Spermatophyta</taxon>
        <taxon>Magnoliopsida</taxon>
        <taxon>eudicotyledons</taxon>
        <taxon>Gunneridae</taxon>
        <taxon>Pentapetalae</taxon>
        <taxon>rosids</taxon>
        <taxon>malvids</taxon>
        <taxon>Brassicales</taxon>
        <taxon>Brassicaceae</taxon>
        <taxon>Brassiceae</taxon>
        <taxon>Brassica</taxon>
    </lineage>
</organism>
<keyword evidence="1" id="KW-0863">Zinc-finger</keyword>
<reference evidence="4 5" key="2">
    <citation type="journal article" date="2018" name="Hortic Res">
        <title>Improved Brassica rapa reference genome by single-molecule sequencing and chromosome conformation capture technologies.</title>
        <authorList>
            <person name="Zhang L."/>
            <person name="Cai X."/>
            <person name="Wu J."/>
            <person name="Liu M."/>
            <person name="Grob S."/>
            <person name="Cheng F."/>
            <person name="Liang J."/>
            <person name="Cai C."/>
            <person name="Liu Z."/>
            <person name="Liu B."/>
            <person name="Wang F."/>
            <person name="Li S."/>
            <person name="Liu F."/>
            <person name="Li X."/>
            <person name="Cheng L."/>
            <person name="Yang W."/>
            <person name="Li M.H."/>
            <person name="Grossniklaus U."/>
            <person name="Zheng H."/>
            <person name="Wang X."/>
        </authorList>
    </citation>
    <scope>NUCLEOTIDE SEQUENCE [LARGE SCALE GENOMIC DNA]</scope>
    <source>
        <strain evidence="4 5">cv. Chiifu-401-42</strain>
    </source>
</reference>
<dbReference type="HOGENOM" id="CLU_1095602_0_0_1"/>
<dbReference type="GO" id="GO:0008270">
    <property type="term" value="F:zinc ion binding"/>
    <property type="evidence" value="ECO:0007669"/>
    <property type="project" value="UniProtKB-KW"/>
</dbReference>
<dbReference type="Gene3D" id="4.10.60.10">
    <property type="entry name" value="Zinc finger, CCHC-type"/>
    <property type="match status" value="1"/>
</dbReference>
<dbReference type="InterPro" id="IPR036875">
    <property type="entry name" value="Znf_CCHC_sf"/>
</dbReference>
<dbReference type="SUPFAM" id="SSF57756">
    <property type="entry name" value="Retrovirus zinc finger-like domains"/>
    <property type="match status" value="1"/>
</dbReference>
<dbReference type="Pfam" id="PF00098">
    <property type="entry name" value="zf-CCHC"/>
    <property type="match status" value="1"/>
</dbReference>
<reference evidence="4 5" key="1">
    <citation type="journal article" date="2011" name="Nat. Genet.">
        <title>The genome of the mesopolyploid crop species Brassica rapa.</title>
        <authorList>
            <consortium name="Brassica rapa Genome Sequencing Project Consortium"/>
            <person name="Wang X."/>
            <person name="Wang H."/>
            <person name="Wang J."/>
            <person name="Sun R."/>
            <person name="Wu J."/>
            <person name="Liu S."/>
            <person name="Bai Y."/>
            <person name="Mun J.H."/>
            <person name="Bancroft I."/>
            <person name="Cheng F."/>
            <person name="Huang S."/>
            <person name="Li X."/>
            <person name="Hua W."/>
            <person name="Wang J."/>
            <person name="Wang X."/>
            <person name="Freeling M."/>
            <person name="Pires J.C."/>
            <person name="Paterson A.H."/>
            <person name="Chalhoub B."/>
            <person name="Wang B."/>
            <person name="Hayward A."/>
            <person name="Sharpe A.G."/>
            <person name="Park B.S."/>
            <person name="Weisshaar B."/>
            <person name="Liu B."/>
            <person name="Li B."/>
            <person name="Liu B."/>
            <person name="Tong C."/>
            <person name="Song C."/>
            <person name="Duran C."/>
            <person name="Peng C."/>
            <person name="Geng C."/>
            <person name="Koh C."/>
            <person name="Lin C."/>
            <person name="Edwards D."/>
            <person name="Mu D."/>
            <person name="Shen D."/>
            <person name="Soumpourou E."/>
            <person name="Li F."/>
            <person name="Fraser F."/>
            <person name="Conant G."/>
            <person name="Lassalle G."/>
            <person name="King G.J."/>
            <person name="Bonnema G."/>
            <person name="Tang H."/>
            <person name="Wang H."/>
            <person name="Belcram H."/>
            <person name="Zhou H."/>
            <person name="Hirakawa H."/>
            <person name="Abe H."/>
            <person name="Guo H."/>
            <person name="Wang H."/>
            <person name="Jin H."/>
            <person name="Parkin I.A."/>
            <person name="Batley J."/>
            <person name="Kim J.S."/>
            <person name="Just J."/>
            <person name="Li J."/>
            <person name="Xu J."/>
            <person name="Deng J."/>
            <person name="Kim J.A."/>
            <person name="Li J."/>
            <person name="Yu J."/>
            <person name="Meng J."/>
            <person name="Wang J."/>
            <person name="Min J."/>
            <person name="Poulain J."/>
            <person name="Wang J."/>
            <person name="Hatakeyama K."/>
            <person name="Wu K."/>
            <person name="Wang L."/>
            <person name="Fang L."/>
            <person name="Trick M."/>
            <person name="Links M.G."/>
            <person name="Zhao M."/>
            <person name="Jin M."/>
            <person name="Ramchiary N."/>
            <person name="Drou N."/>
            <person name="Berkman P.J."/>
            <person name="Cai Q."/>
            <person name="Huang Q."/>
            <person name="Li R."/>
            <person name="Tabata S."/>
            <person name="Cheng S."/>
            <person name="Zhang S."/>
            <person name="Zhang S."/>
            <person name="Huang S."/>
            <person name="Sato S."/>
            <person name="Sun S."/>
            <person name="Kwon S.J."/>
            <person name="Choi S.R."/>
            <person name="Lee T.H."/>
            <person name="Fan W."/>
            <person name="Zhao X."/>
            <person name="Tan X."/>
            <person name="Xu X."/>
            <person name="Wang Y."/>
            <person name="Qiu Y."/>
            <person name="Yin Y."/>
            <person name="Li Y."/>
            <person name="Du Y."/>
            <person name="Liao Y."/>
            <person name="Lim Y."/>
            <person name="Narusaka Y."/>
            <person name="Wang Y."/>
            <person name="Wang Z."/>
            <person name="Li Z."/>
            <person name="Wang Z."/>
            <person name="Xiong Z."/>
            <person name="Zhang Z."/>
        </authorList>
    </citation>
    <scope>NUCLEOTIDE SEQUENCE [LARGE SCALE GENOMIC DNA]</scope>
    <source>
        <strain evidence="4 5">cv. Chiifu-401-42</strain>
    </source>
</reference>
<dbReference type="InterPro" id="IPR001878">
    <property type="entry name" value="Znf_CCHC"/>
</dbReference>
<reference evidence="4" key="3">
    <citation type="submission" date="2023-03" db="UniProtKB">
        <authorList>
            <consortium name="EnsemblPlants"/>
        </authorList>
    </citation>
    <scope>IDENTIFICATION</scope>
    <source>
        <strain evidence="4">cv. Chiifu-401-42</strain>
    </source>
</reference>
<dbReference type="SMART" id="SM00343">
    <property type="entry name" value="ZnF_C2HC"/>
    <property type="match status" value="1"/>
</dbReference>
<feature type="compositionally biased region" description="Basic and acidic residues" evidence="2">
    <location>
        <begin position="44"/>
        <end position="72"/>
    </location>
</feature>
<dbReference type="Proteomes" id="UP000011750">
    <property type="component" value="Chromosome A01"/>
</dbReference>
<feature type="region of interest" description="Disordered" evidence="2">
    <location>
        <begin position="129"/>
        <end position="153"/>
    </location>
</feature>
<feature type="region of interest" description="Disordered" evidence="2">
    <location>
        <begin position="38"/>
        <end position="115"/>
    </location>
</feature>
<keyword evidence="5" id="KW-1185">Reference proteome</keyword>
<dbReference type="PROSITE" id="PS50158">
    <property type="entry name" value="ZF_CCHC"/>
    <property type="match status" value="1"/>
</dbReference>
<feature type="compositionally biased region" description="Basic residues" evidence="2">
    <location>
        <begin position="100"/>
        <end position="110"/>
    </location>
</feature>
<feature type="compositionally biased region" description="Low complexity" evidence="2">
    <location>
        <begin position="143"/>
        <end position="153"/>
    </location>
</feature>
<feature type="domain" description="CCHC-type" evidence="3">
    <location>
        <begin position="118"/>
        <end position="133"/>
    </location>
</feature>
<protein>
    <recommendedName>
        <fullName evidence="3">CCHC-type domain-containing protein</fullName>
    </recommendedName>
</protein>
<dbReference type="EnsemblPlants" id="Bra037608.1">
    <property type="protein sequence ID" value="Bra037608.1-P"/>
    <property type="gene ID" value="Bra037608"/>
</dbReference>
<keyword evidence="1" id="KW-0862">Zinc</keyword>
<dbReference type="InParanoid" id="M4F945"/>
<keyword evidence="1" id="KW-0479">Metal-binding</keyword>
<feature type="region of interest" description="Disordered" evidence="2">
    <location>
        <begin position="234"/>
        <end position="254"/>
    </location>
</feature>
<evidence type="ECO:0000313" key="5">
    <source>
        <dbReference type="Proteomes" id="UP000011750"/>
    </source>
</evidence>
<name>M4F945_BRACM</name>
<dbReference type="STRING" id="51351.M4F945"/>
<dbReference type="Gramene" id="Bra037608.1">
    <property type="protein sequence ID" value="Bra037608.1-P"/>
    <property type="gene ID" value="Bra037608"/>
</dbReference>
<evidence type="ECO:0000256" key="1">
    <source>
        <dbReference type="PROSITE-ProRule" id="PRU00047"/>
    </source>
</evidence>
<evidence type="ECO:0000259" key="3">
    <source>
        <dbReference type="PROSITE" id="PS50158"/>
    </source>
</evidence>
<accession>M4F945</accession>
<sequence length="254" mass="28711">MDPTRGKFEIEKFDGKGDFGLWKFKMLAQLEIQGLLTVLNDDPTSSKEASKTEEDETDVKTDPKKADKDLRVRSLLKARGRSSNRSEGGNNKPWLNKNKGQARSKSRGRPTGKTDKSCWICGSESHWKRDCPERKHGSQPSRNNNNNNSANLALNLPEPTVLTASLIRLGGQRDDMADHRRMIEAMIGLSEDKRTKEPGSVEFQCRRDRDRLQGGDCEKWSSTQVYWASAHEEAEHWNMGRDDLNGDGPELPTK</sequence>
<evidence type="ECO:0000256" key="2">
    <source>
        <dbReference type="SAM" id="MobiDB-lite"/>
    </source>
</evidence>
<proteinExistence type="predicted"/>
<feature type="compositionally biased region" description="Basic and acidic residues" evidence="2">
    <location>
        <begin position="234"/>
        <end position="244"/>
    </location>
</feature>
<dbReference type="AlphaFoldDB" id="M4F945"/>
<evidence type="ECO:0000313" key="4">
    <source>
        <dbReference type="EnsemblPlants" id="Bra037608.1-P"/>
    </source>
</evidence>